<gene>
    <name evidence="1" type="ORF">SAMN05443544_0596</name>
</gene>
<name>A0A1N6DQQ8_9MICO</name>
<evidence type="ECO:0000313" key="2">
    <source>
        <dbReference type="Proteomes" id="UP000184699"/>
    </source>
</evidence>
<reference evidence="2" key="1">
    <citation type="submission" date="2016-11" db="EMBL/GenBank/DDBJ databases">
        <authorList>
            <person name="Varghese N."/>
            <person name="Submissions S."/>
        </authorList>
    </citation>
    <scope>NUCLEOTIDE SEQUENCE [LARGE SCALE GENOMIC DNA]</scope>
    <source>
        <strain evidence="2">DSM 8595</strain>
    </source>
</reference>
<dbReference type="Proteomes" id="UP000184699">
    <property type="component" value="Unassembled WGS sequence"/>
</dbReference>
<keyword evidence="2" id="KW-1185">Reference proteome</keyword>
<dbReference type="AlphaFoldDB" id="A0A1N6DQQ8"/>
<proteinExistence type="predicted"/>
<dbReference type="STRING" id="232089.SAMN05443544_0596"/>
<protein>
    <submittedName>
        <fullName evidence="1">Uncharacterized protein</fullName>
    </submittedName>
</protein>
<dbReference type="RefSeq" id="WP_159440944.1">
    <property type="nucleotide sequence ID" value="NZ_FSRJ01000001.1"/>
</dbReference>
<accession>A0A1N6DQQ8</accession>
<dbReference type="EMBL" id="FSRJ01000001">
    <property type="protein sequence ID" value="SIN73004.1"/>
    <property type="molecule type" value="Genomic_DNA"/>
</dbReference>
<sequence>MDTFISTLAGVIDRKLYGTPQFGRGHEIAEAIRESGVLDDIPADA</sequence>
<organism evidence="1 2">
    <name type="scientific">Agromyces cerinus subsp. cerinus</name>
    <dbReference type="NCBI Taxonomy" id="232089"/>
    <lineage>
        <taxon>Bacteria</taxon>
        <taxon>Bacillati</taxon>
        <taxon>Actinomycetota</taxon>
        <taxon>Actinomycetes</taxon>
        <taxon>Micrococcales</taxon>
        <taxon>Microbacteriaceae</taxon>
        <taxon>Agromyces</taxon>
    </lineage>
</organism>
<evidence type="ECO:0000313" key="1">
    <source>
        <dbReference type="EMBL" id="SIN73004.1"/>
    </source>
</evidence>